<dbReference type="PANTHER" id="PTHR13528:SF2">
    <property type="entry name" value="LARGE RIBOSOMAL SUBUNIT PROTEIN BL28M"/>
    <property type="match status" value="1"/>
</dbReference>
<dbReference type="GO" id="GO:0003735">
    <property type="term" value="F:structural constituent of ribosome"/>
    <property type="evidence" value="ECO:0007669"/>
    <property type="project" value="InterPro"/>
</dbReference>
<dbReference type="GO" id="GO:0005762">
    <property type="term" value="C:mitochondrial large ribosomal subunit"/>
    <property type="evidence" value="ECO:0007669"/>
    <property type="project" value="TreeGrafter"/>
</dbReference>
<keyword evidence="3" id="KW-0687">Ribonucleoprotein</keyword>
<evidence type="ECO:0000256" key="2">
    <source>
        <dbReference type="ARBA" id="ARBA00022980"/>
    </source>
</evidence>
<dbReference type="InterPro" id="IPR026569">
    <property type="entry name" value="Ribosomal_bL28"/>
</dbReference>
<dbReference type="Pfam" id="PF00830">
    <property type="entry name" value="Ribosomal_L28"/>
    <property type="match status" value="1"/>
</dbReference>
<gene>
    <name evidence="7" type="ORF">B9Z19DRAFT_1047462</name>
</gene>
<comment type="function">
    <text evidence="5">Component of the mitochondrial ribosome (mitoribosome), a dedicated translation machinery responsible for the synthesis of mitochondrial genome-encoded proteins, including at least some of the essential transmembrane subunits of the mitochondrial respiratory chain. The mitoribosomes are attached to the mitochondrial inner membrane and translation products are cotranslationally integrated into the membrane.</text>
</comment>
<accession>A0A2T6ZUB3</accession>
<evidence type="ECO:0000313" key="8">
    <source>
        <dbReference type="Proteomes" id="UP000244722"/>
    </source>
</evidence>
<dbReference type="FunFam" id="2.30.170.40:FF:000003">
    <property type="entry name" value="54S ribosomal protein L24"/>
    <property type="match status" value="1"/>
</dbReference>
<organism evidence="7 8">
    <name type="scientific">Tuber borchii</name>
    <name type="common">White truffle</name>
    <dbReference type="NCBI Taxonomy" id="42251"/>
    <lineage>
        <taxon>Eukaryota</taxon>
        <taxon>Fungi</taxon>
        <taxon>Dikarya</taxon>
        <taxon>Ascomycota</taxon>
        <taxon>Pezizomycotina</taxon>
        <taxon>Pezizomycetes</taxon>
        <taxon>Pezizales</taxon>
        <taxon>Tuberaceae</taxon>
        <taxon>Tuber</taxon>
    </lineage>
</organism>
<sequence length="255" mass="28507">MNHKPPISPLSLLPQFLKGFAREFHSTPLAAAKPSRRRLEHILRNVPKYPYTIKHTFKQSWFGLYGGKHIQFGNNVPENFLRYKTRRQWMPNVRHRSVYSRALGRHFSLDITTSVLRTIDKVGGLDAYLTGTKPARLKELGPTGWRLRWRVLNSPGYQRQLQAERKALGLTDGQEPVFPDVTSTPAPAGVNDKLRGLLEDAFIGEAEGEGGEGGEDEVAVVAPKKEKPLSAGKELMAEMERARAERGGGSGKKKT</sequence>
<evidence type="ECO:0000313" key="7">
    <source>
        <dbReference type="EMBL" id="PUU79080.1"/>
    </source>
</evidence>
<dbReference type="InterPro" id="IPR037147">
    <property type="entry name" value="Ribosomal_bL28_sf"/>
</dbReference>
<proteinExistence type="inferred from homology"/>
<dbReference type="SUPFAM" id="SSF143800">
    <property type="entry name" value="L28p-like"/>
    <property type="match status" value="1"/>
</dbReference>
<name>A0A2T6ZUB3_TUBBO</name>
<keyword evidence="8" id="KW-1185">Reference proteome</keyword>
<dbReference type="OrthoDB" id="361870at2759"/>
<dbReference type="Proteomes" id="UP000244722">
    <property type="component" value="Unassembled WGS sequence"/>
</dbReference>
<keyword evidence="2" id="KW-0689">Ribosomal protein</keyword>
<comment type="similarity">
    <text evidence="1">Belongs to the bacterial ribosomal protein bL28 family.</text>
</comment>
<feature type="compositionally biased region" description="Acidic residues" evidence="6">
    <location>
        <begin position="206"/>
        <end position="218"/>
    </location>
</feature>
<feature type="region of interest" description="Disordered" evidence="6">
    <location>
        <begin position="205"/>
        <end position="233"/>
    </location>
</feature>
<evidence type="ECO:0000256" key="5">
    <source>
        <dbReference type="ARBA" id="ARBA00037226"/>
    </source>
</evidence>
<evidence type="ECO:0000256" key="3">
    <source>
        <dbReference type="ARBA" id="ARBA00023274"/>
    </source>
</evidence>
<dbReference type="EMBL" id="NESQ01000100">
    <property type="protein sequence ID" value="PUU79080.1"/>
    <property type="molecule type" value="Genomic_DNA"/>
</dbReference>
<dbReference type="Gene3D" id="2.30.170.40">
    <property type="entry name" value="Ribosomal protein L28/L24"/>
    <property type="match status" value="1"/>
</dbReference>
<evidence type="ECO:0000256" key="6">
    <source>
        <dbReference type="SAM" id="MobiDB-lite"/>
    </source>
</evidence>
<comment type="caution">
    <text evidence="7">The sequence shown here is derived from an EMBL/GenBank/DDBJ whole genome shotgun (WGS) entry which is preliminary data.</text>
</comment>
<dbReference type="STRING" id="42251.A0A2T6ZUB3"/>
<evidence type="ECO:0000256" key="4">
    <source>
        <dbReference type="ARBA" id="ARBA00035269"/>
    </source>
</evidence>
<reference evidence="7 8" key="1">
    <citation type="submission" date="2017-04" db="EMBL/GenBank/DDBJ databases">
        <title>Draft genome sequence of Tuber borchii Vittad., a whitish edible truffle.</title>
        <authorList>
            <consortium name="DOE Joint Genome Institute"/>
            <person name="Murat C."/>
            <person name="Kuo A."/>
            <person name="Barry K.W."/>
            <person name="Clum A."/>
            <person name="Dockter R.B."/>
            <person name="Fauchery L."/>
            <person name="Iotti M."/>
            <person name="Kohler A."/>
            <person name="Labutti K."/>
            <person name="Lindquist E.A."/>
            <person name="Lipzen A."/>
            <person name="Ohm R.A."/>
            <person name="Wang M."/>
            <person name="Grigoriev I.V."/>
            <person name="Zambonelli A."/>
            <person name="Martin F.M."/>
        </authorList>
    </citation>
    <scope>NUCLEOTIDE SEQUENCE [LARGE SCALE GENOMIC DNA]</scope>
    <source>
        <strain evidence="7 8">Tbo3840</strain>
    </source>
</reference>
<dbReference type="AlphaFoldDB" id="A0A2T6ZUB3"/>
<dbReference type="PANTHER" id="PTHR13528">
    <property type="entry name" value="39S RIBOSOMAL PROTEIN L28, MITOCHONDRIAL"/>
    <property type="match status" value="1"/>
</dbReference>
<protein>
    <recommendedName>
        <fullName evidence="4">Large ribosomal subunit protein bL28m</fullName>
    </recommendedName>
</protein>
<evidence type="ECO:0000256" key="1">
    <source>
        <dbReference type="ARBA" id="ARBA00008760"/>
    </source>
</evidence>
<dbReference type="InterPro" id="IPR034704">
    <property type="entry name" value="Ribosomal_bL28/bL31-like_sf"/>
</dbReference>